<evidence type="ECO:0000256" key="12">
    <source>
        <dbReference type="ARBA" id="ARBA00023180"/>
    </source>
</evidence>
<dbReference type="Ensembl" id="ENSDLAT00005089265.1">
    <property type="protein sequence ID" value="ENSDLAP00005070289.1"/>
    <property type="gene ID" value="ENSDLAG00005028048.1"/>
</dbReference>
<comment type="similarity">
    <text evidence="14">Belongs to the protein-tyrosine phosphatase family. Receptor class 1/6 subfamily.</text>
</comment>
<evidence type="ECO:0000256" key="16">
    <source>
        <dbReference type="ARBA" id="ARBA00078812"/>
    </source>
</evidence>
<dbReference type="SUPFAM" id="SSF52799">
    <property type="entry name" value="(Phosphotyrosine protein) phosphatases II"/>
    <property type="match status" value="2"/>
</dbReference>
<proteinExistence type="inferred from homology"/>
<feature type="region of interest" description="Disordered" evidence="17">
    <location>
        <begin position="33"/>
        <end position="156"/>
    </location>
</feature>
<feature type="compositionally biased region" description="Acidic residues" evidence="17">
    <location>
        <begin position="1029"/>
        <end position="1045"/>
    </location>
</feature>
<dbReference type="InterPro" id="IPR016130">
    <property type="entry name" value="Tyr_Pase_AS"/>
</dbReference>
<dbReference type="PANTHER" id="PTHR19134">
    <property type="entry name" value="RECEPTOR-TYPE TYROSINE-PROTEIN PHOSPHATASE"/>
    <property type="match status" value="1"/>
</dbReference>
<name>A0A8P4KII9_DICLA</name>
<evidence type="ECO:0000256" key="7">
    <source>
        <dbReference type="ARBA" id="ARBA00022737"/>
    </source>
</evidence>
<dbReference type="PROSITE" id="PS50853">
    <property type="entry name" value="FN3"/>
    <property type="match status" value="1"/>
</dbReference>
<evidence type="ECO:0000256" key="14">
    <source>
        <dbReference type="ARBA" id="ARBA00061377"/>
    </source>
</evidence>
<dbReference type="Gene3D" id="3.90.190.10">
    <property type="entry name" value="Protein tyrosine phosphatase superfamily"/>
    <property type="match status" value="2"/>
</dbReference>
<feature type="domain" description="Tyrosine specific protein phosphatases" evidence="20">
    <location>
        <begin position="863"/>
        <end position="934"/>
    </location>
</feature>
<evidence type="ECO:0000256" key="17">
    <source>
        <dbReference type="SAM" id="MobiDB-lite"/>
    </source>
</evidence>
<evidence type="ECO:0000256" key="6">
    <source>
        <dbReference type="ARBA" id="ARBA00022729"/>
    </source>
</evidence>
<keyword evidence="9" id="KW-0904">Protein phosphatase</keyword>
<keyword evidence="7" id="KW-0677">Repeat</keyword>
<feature type="compositionally biased region" description="Basic and acidic residues" evidence="17">
    <location>
        <begin position="1317"/>
        <end position="1339"/>
    </location>
</feature>
<feature type="compositionally biased region" description="Polar residues" evidence="17">
    <location>
        <begin position="33"/>
        <end position="50"/>
    </location>
</feature>
<evidence type="ECO:0000256" key="3">
    <source>
        <dbReference type="ARBA" id="ARBA00022475"/>
    </source>
</evidence>
<feature type="domain" description="Fibronectin type-III" evidence="21">
    <location>
        <begin position="415"/>
        <end position="513"/>
    </location>
</feature>
<dbReference type="SMART" id="SM00194">
    <property type="entry name" value="PTPc"/>
    <property type="match status" value="2"/>
</dbReference>
<protein>
    <recommendedName>
        <fullName evidence="15">Receptor-type tyrosine-protein phosphatase C</fullName>
        <ecNumber evidence="2">3.1.3.48</ecNumber>
    </recommendedName>
    <alternativeName>
        <fullName evidence="16">Leukocyte common antigen</fullName>
    </alternativeName>
</protein>
<dbReference type="SMART" id="SM00060">
    <property type="entry name" value="FN3"/>
    <property type="match status" value="2"/>
</dbReference>
<feature type="domain" description="Tyrosine-protein phosphatase" evidence="19">
    <location>
        <begin position="975"/>
        <end position="1256"/>
    </location>
</feature>
<reference evidence="22" key="2">
    <citation type="submission" date="2025-09" db="UniProtKB">
        <authorList>
            <consortium name="Ensembl"/>
        </authorList>
    </citation>
    <scope>IDENTIFICATION</scope>
</reference>
<dbReference type="InterPro" id="IPR050348">
    <property type="entry name" value="Protein-Tyr_Phosphatase"/>
</dbReference>
<organism evidence="22 23">
    <name type="scientific">Dicentrarchus labrax</name>
    <name type="common">European seabass</name>
    <name type="synonym">Morone labrax</name>
    <dbReference type="NCBI Taxonomy" id="13489"/>
    <lineage>
        <taxon>Eukaryota</taxon>
        <taxon>Metazoa</taxon>
        <taxon>Chordata</taxon>
        <taxon>Craniata</taxon>
        <taxon>Vertebrata</taxon>
        <taxon>Euteleostomi</taxon>
        <taxon>Actinopterygii</taxon>
        <taxon>Neopterygii</taxon>
        <taxon>Teleostei</taxon>
        <taxon>Neoteleostei</taxon>
        <taxon>Acanthomorphata</taxon>
        <taxon>Eupercaria</taxon>
        <taxon>Moronidae</taxon>
        <taxon>Dicentrarchus</taxon>
    </lineage>
</organism>
<keyword evidence="23" id="KW-1185">Reference proteome</keyword>
<dbReference type="PRINTS" id="PR00700">
    <property type="entry name" value="PRTYPHPHTASE"/>
</dbReference>
<dbReference type="PROSITE" id="PS50055">
    <property type="entry name" value="TYR_PHOSPHATASE_PTP"/>
    <property type="match status" value="2"/>
</dbReference>
<evidence type="ECO:0000256" key="5">
    <source>
        <dbReference type="ARBA" id="ARBA00022692"/>
    </source>
</evidence>
<dbReference type="SMART" id="SM00404">
    <property type="entry name" value="PTPc_motif"/>
    <property type="match status" value="2"/>
</dbReference>
<evidence type="ECO:0000256" key="1">
    <source>
        <dbReference type="ARBA" id="ARBA00004251"/>
    </source>
</evidence>
<dbReference type="CDD" id="cd14558">
    <property type="entry name" value="R-PTP-C-2"/>
    <property type="match status" value="1"/>
</dbReference>
<dbReference type="InterPro" id="IPR000387">
    <property type="entry name" value="Tyr_Pase_dom"/>
</dbReference>
<keyword evidence="3" id="KW-1003">Cell membrane</keyword>
<evidence type="ECO:0000256" key="2">
    <source>
        <dbReference type="ARBA" id="ARBA00013064"/>
    </source>
</evidence>
<feature type="transmembrane region" description="Helical" evidence="18">
    <location>
        <begin position="608"/>
        <end position="629"/>
    </location>
</feature>
<evidence type="ECO:0000256" key="4">
    <source>
        <dbReference type="ARBA" id="ARBA00022553"/>
    </source>
</evidence>
<feature type="compositionally biased region" description="Low complexity" evidence="17">
    <location>
        <begin position="51"/>
        <end position="62"/>
    </location>
</feature>
<feature type="domain" description="Tyrosine-protein phosphatase" evidence="19">
    <location>
        <begin position="684"/>
        <end position="943"/>
    </location>
</feature>
<dbReference type="InterPro" id="IPR000242">
    <property type="entry name" value="PTP_cat"/>
</dbReference>
<dbReference type="EC" id="3.1.3.48" evidence="2"/>
<dbReference type="PROSITE" id="PS00383">
    <property type="entry name" value="TYR_PHOSPHATASE_1"/>
    <property type="match status" value="2"/>
</dbReference>
<evidence type="ECO:0000256" key="10">
    <source>
        <dbReference type="ARBA" id="ARBA00022989"/>
    </source>
</evidence>
<evidence type="ECO:0000259" key="21">
    <source>
        <dbReference type="PROSITE" id="PS50853"/>
    </source>
</evidence>
<keyword evidence="12" id="KW-0325">Glycoprotein</keyword>
<dbReference type="GeneTree" id="ENSGT00940000167793"/>
<feature type="region of interest" description="Disordered" evidence="17">
    <location>
        <begin position="1022"/>
        <end position="1046"/>
    </location>
</feature>
<dbReference type="GO" id="GO:0004725">
    <property type="term" value="F:protein tyrosine phosphatase activity"/>
    <property type="evidence" value="ECO:0007669"/>
    <property type="project" value="UniProtKB-EC"/>
</dbReference>
<dbReference type="InterPro" id="IPR029021">
    <property type="entry name" value="Prot-tyrosine_phosphatase-like"/>
</dbReference>
<evidence type="ECO:0000259" key="19">
    <source>
        <dbReference type="PROSITE" id="PS50055"/>
    </source>
</evidence>
<keyword evidence="10 18" id="KW-1133">Transmembrane helix</keyword>
<sequence length="1347" mass="150344">MVVMTGVLGAVVGGEIVLLWAGIIGLANCQNPSDNSTLSPPRTYSTSPSVTTLSASTPRTTTEAPVVSSTTQTTAHIPPLTTQTLTSESSNQTLSSNTTSASSPASTSSSPTNTSTSREPDSQTNQTHSTTSPPTTAPNTTVITTIPASTPAPPPPQCDYTVVPIKFGLKITLTTGSTAGNYIINIVKEGRLENKTRINHQDSNQTSSHDIKHLKPCTAYEHSVAFIDRTGNQTCNSTGNETTTTPGMKETDIDDVSCIPGYVCYRSEWDIRSSFSTPNTILAVPCQSDRNAICIKPGYNDICSNLTTIFTSAGNCVNSSFIKTKSISVDFLNPSEINQTAPTGLPAEIKPTLPPNCDLTVDYTCQENGNPNNTKQLSELEPFTDYSCTGQIKNISDVIITNTPAIKFNIECDIEIRIDQSRKPTNTSIDLSWTTTSRNCKDLPNLPKLSYHCSCVTKHSDQRQAGVNKHPQGGTCNFTDLKPFTVYTCEVQPTYNNKDVDQSTKIRQKTDVGVPAVVTNLKVDLVEHNVIKVTCHTVNNFNGPEEKYIACLNDCNEKNLKQEKNKCEFEFKDLSYLTTYKVKVTGFNGELESKPVMKVIDTSYNDKALIGFLVFLIILTSVALLLVIYKIYILKRRKSHDLSENINLISTTNDEENLMPVEPIAAEVLLEAYKRKLADEGRLFLAEFQSIPRIFSRYSVKEAKKPCNVPKNRYVDILPYDYNRVQLTTGNGEAGCDYINASFIDGYKESKKYIAAQGPKEETVSDFWRMVWEQQSSIIVMVTRCEEGNRVKCAQYWPSPDRETEIFEEFIVKLNSEDYCPDYTIRHLSLTNKREKNSEREVTHIQFMSWPDHGVPGDPHLLLKLRRRVNAFKNFFSGPIVVHCSAGVGRTGTYIGIDAMMEGLEAEGRVDIYGYVVRLRRQRCLMVQVEAQYILIHQALLEHNQFGETEITLPELHSTLSTLKQKNSGNEPTLMEEEFERLPAFKNWRTFNTGITEENKKKNRSSDAIPYDFNRVLLRLDEGHSRDSEPDEDDEEESSDEEDDESAKYINASHIDGYWGPRTFIAAQTPLPDTMADFWSMVYQKKASTIVMLSNCSEEDKESDCVYWDKDKKSFGDFEVEVASTDTSPTFITRNMLIRHVKRKESRPVKHFQFLKWTSGELPEKPQDLTDMIKDIKHSCGSSKSQRNIPIPIVVHCNNGSTRSGIFCALWNLLDSAESEKLVDVFQVTKTLRKERQGMFLSLEQYQFLYDAMEGVFPVQNGEVKPVQASAADSVQIVNETKAAVQPAEEKAEQPASTTSKEQQEEAESAPLVADGGKGDKEEEPEKVSTETTPLEDKSNGPTVTVV</sequence>
<dbReference type="SUPFAM" id="SSF49265">
    <property type="entry name" value="Fibronectin type III"/>
    <property type="match status" value="1"/>
</dbReference>
<evidence type="ECO:0000256" key="13">
    <source>
        <dbReference type="ARBA" id="ARBA00051722"/>
    </source>
</evidence>
<dbReference type="Pfam" id="PF00102">
    <property type="entry name" value="Y_phosphatase"/>
    <property type="match status" value="2"/>
</dbReference>
<comment type="catalytic activity">
    <reaction evidence="13">
        <text>O-phospho-L-tyrosyl-[protein] + H2O = L-tyrosyl-[protein] + phosphate</text>
        <dbReference type="Rhea" id="RHEA:10684"/>
        <dbReference type="Rhea" id="RHEA-COMP:10136"/>
        <dbReference type="Rhea" id="RHEA-COMP:20101"/>
        <dbReference type="ChEBI" id="CHEBI:15377"/>
        <dbReference type="ChEBI" id="CHEBI:43474"/>
        <dbReference type="ChEBI" id="CHEBI:46858"/>
        <dbReference type="ChEBI" id="CHEBI:61978"/>
        <dbReference type="EC" id="3.1.3.48"/>
    </reaction>
</comment>
<dbReference type="FunFam" id="3.90.190.10:FF:000033">
    <property type="entry name" value="receptor-type tyrosine-protein phosphatase C isoform X1"/>
    <property type="match status" value="1"/>
</dbReference>
<comment type="subcellular location">
    <subcellularLocation>
        <location evidence="1">Cell membrane</location>
        <topology evidence="1">Single-pass type I membrane protein</topology>
    </subcellularLocation>
</comment>
<evidence type="ECO:0000313" key="23">
    <source>
        <dbReference type="Proteomes" id="UP000694389"/>
    </source>
</evidence>
<dbReference type="Gene3D" id="2.60.40.10">
    <property type="entry name" value="Immunoglobulins"/>
    <property type="match status" value="2"/>
</dbReference>
<keyword evidence="6" id="KW-0732">Signal</keyword>
<feature type="region of interest" description="Disordered" evidence="17">
    <location>
        <begin position="1282"/>
        <end position="1347"/>
    </location>
</feature>
<evidence type="ECO:0000313" key="22">
    <source>
        <dbReference type="Ensembl" id="ENSDLAP00005070289.1"/>
    </source>
</evidence>
<keyword evidence="4" id="KW-0597">Phosphoprotein</keyword>
<dbReference type="PROSITE" id="PS50056">
    <property type="entry name" value="TYR_PHOSPHATASE_2"/>
    <property type="match status" value="2"/>
</dbReference>
<keyword evidence="11 18" id="KW-0472">Membrane</keyword>
<dbReference type="InterPro" id="IPR003961">
    <property type="entry name" value="FN3_dom"/>
</dbReference>
<dbReference type="CDD" id="cd14557">
    <property type="entry name" value="R-PTPc-C-1"/>
    <property type="match status" value="1"/>
</dbReference>
<dbReference type="InterPro" id="IPR013783">
    <property type="entry name" value="Ig-like_fold"/>
</dbReference>
<dbReference type="InterPro" id="IPR003595">
    <property type="entry name" value="Tyr_Pase_cat"/>
</dbReference>
<reference evidence="22" key="1">
    <citation type="submission" date="2025-08" db="UniProtKB">
        <authorList>
            <consortium name="Ensembl"/>
        </authorList>
    </citation>
    <scope>IDENTIFICATION</scope>
</reference>
<feature type="compositionally biased region" description="Low complexity" evidence="17">
    <location>
        <begin position="79"/>
        <end position="149"/>
    </location>
</feature>
<evidence type="ECO:0000256" key="15">
    <source>
        <dbReference type="ARBA" id="ARBA00073601"/>
    </source>
</evidence>
<dbReference type="FunFam" id="3.90.190.10:FF:000042">
    <property type="entry name" value="receptor-type tyrosine-protein phosphatase C isoform X1"/>
    <property type="match status" value="1"/>
</dbReference>
<dbReference type="Proteomes" id="UP000694389">
    <property type="component" value="Unassembled WGS sequence"/>
</dbReference>
<evidence type="ECO:0000259" key="20">
    <source>
        <dbReference type="PROSITE" id="PS50056"/>
    </source>
</evidence>
<feature type="transmembrane region" description="Helical" evidence="18">
    <location>
        <begin position="7"/>
        <end position="27"/>
    </location>
</feature>
<dbReference type="InterPro" id="IPR036116">
    <property type="entry name" value="FN3_sf"/>
</dbReference>
<evidence type="ECO:0000256" key="9">
    <source>
        <dbReference type="ARBA" id="ARBA00022912"/>
    </source>
</evidence>
<evidence type="ECO:0000256" key="11">
    <source>
        <dbReference type="ARBA" id="ARBA00023136"/>
    </source>
</evidence>
<feature type="domain" description="Tyrosine specific protein phosphatases" evidence="20">
    <location>
        <begin position="1167"/>
        <end position="1247"/>
    </location>
</feature>
<keyword evidence="5 18" id="KW-0812">Transmembrane</keyword>
<accession>A0A8P4KII9</accession>
<evidence type="ECO:0000256" key="18">
    <source>
        <dbReference type="SAM" id="Phobius"/>
    </source>
</evidence>
<dbReference type="PANTHER" id="PTHR19134:SF539">
    <property type="entry name" value="RECEPTOR-TYPE TYROSINE-PROTEIN PHOSPHATASE C"/>
    <property type="match status" value="1"/>
</dbReference>
<dbReference type="CDD" id="cd00063">
    <property type="entry name" value="FN3"/>
    <property type="match status" value="2"/>
</dbReference>
<gene>
    <name evidence="22" type="primary">ptprc</name>
</gene>
<keyword evidence="8" id="KW-0378">Hydrolase</keyword>
<dbReference type="GO" id="GO:0005886">
    <property type="term" value="C:plasma membrane"/>
    <property type="evidence" value="ECO:0007669"/>
    <property type="project" value="UniProtKB-SubCell"/>
</dbReference>
<evidence type="ECO:0000256" key="8">
    <source>
        <dbReference type="ARBA" id="ARBA00022801"/>
    </source>
</evidence>